<protein>
    <submittedName>
        <fullName evidence="2">Uncharacterized protein</fullName>
    </submittedName>
</protein>
<keyword evidence="3" id="KW-1185">Reference proteome</keyword>
<dbReference type="AlphaFoldDB" id="D4AN65"/>
<proteinExistence type="predicted"/>
<evidence type="ECO:0000256" key="1">
    <source>
        <dbReference type="SAM" id="MobiDB-lite"/>
    </source>
</evidence>
<feature type="region of interest" description="Disordered" evidence="1">
    <location>
        <begin position="100"/>
        <end position="127"/>
    </location>
</feature>
<comment type="caution">
    <text evidence="2">The sequence shown here is derived from an EMBL/GenBank/DDBJ whole genome shotgun (WGS) entry which is preliminary data.</text>
</comment>
<accession>D4AN65</accession>
<dbReference type="RefSeq" id="XP_003016271.1">
    <property type="nucleotide sequence ID" value="XM_003016225.1"/>
</dbReference>
<evidence type="ECO:0000313" key="3">
    <source>
        <dbReference type="Proteomes" id="UP000008866"/>
    </source>
</evidence>
<dbReference type="HOGENOM" id="CLU_1455387_0_0_1"/>
<gene>
    <name evidence="2" type="ORF">ARB_05670</name>
</gene>
<feature type="compositionally biased region" description="Polar residues" evidence="1">
    <location>
        <begin position="100"/>
        <end position="122"/>
    </location>
</feature>
<dbReference type="OMA" id="DANLVWC"/>
<reference evidence="3" key="1">
    <citation type="journal article" date="2011" name="Genome Biol.">
        <title>Comparative and functional genomics provide insights into the pathogenicity of dermatophytic fungi.</title>
        <authorList>
            <person name="Burmester A."/>
            <person name="Shelest E."/>
            <person name="Gloeckner G."/>
            <person name="Heddergott C."/>
            <person name="Schindler S."/>
            <person name="Staib P."/>
            <person name="Heidel A."/>
            <person name="Felder M."/>
            <person name="Petzold A."/>
            <person name="Szafranski K."/>
            <person name="Feuermann M."/>
            <person name="Pedruzzi I."/>
            <person name="Priebe S."/>
            <person name="Groth M."/>
            <person name="Winkler R."/>
            <person name="Li W."/>
            <person name="Kniemeyer O."/>
            <person name="Schroeckh V."/>
            <person name="Hertweck C."/>
            <person name="Hube B."/>
            <person name="White T.C."/>
            <person name="Platzer M."/>
            <person name="Guthke R."/>
            <person name="Heitman J."/>
            <person name="Woestemeyer J."/>
            <person name="Zipfel P.F."/>
            <person name="Monod M."/>
            <person name="Brakhage A.A."/>
        </authorList>
    </citation>
    <scope>NUCLEOTIDE SEQUENCE [LARGE SCALE GENOMIC DNA]</scope>
    <source>
        <strain evidence="3">ATCC MYA-4681 / CBS 112371</strain>
    </source>
</reference>
<dbReference type="eggNOG" id="ENOG502RJJX">
    <property type="taxonomic scope" value="Eukaryota"/>
</dbReference>
<dbReference type="EMBL" id="ABSU01000003">
    <property type="protein sequence ID" value="EFE35626.1"/>
    <property type="molecule type" value="Genomic_DNA"/>
</dbReference>
<dbReference type="GeneID" id="9524343"/>
<sequence>MSTETLYARSWDEARIKSQSLSIYTHDIRAVSDITLSETKPTTLNSKQRMGFWSKFKRSKSQNINNYHTKPDALPQRAKSDANLVWCPEQKIWLFARQSPNNSSLSPRTQRHNSQQQPTATTRLPPPAEYGEEELLFAQLPGHYCLGIYTETNNEPVSPCEPDYFDFSGQKALQTSRWMSVAQRVGPGNTMS</sequence>
<dbReference type="KEGG" id="abe:ARB_05670"/>
<dbReference type="OrthoDB" id="4199879at2759"/>
<name>D4AN65_ARTBC</name>
<organism evidence="2 3">
    <name type="scientific">Arthroderma benhamiae (strain ATCC MYA-4681 / CBS 112371)</name>
    <name type="common">Trichophyton mentagrophytes</name>
    <dbReference type="NCBI Taxonomy" id="663331"/>
    <lineage>
        <taxon>Eukaryota</taxon>
        <taxon>Fungi</taxon>
        <taxon>Dikarya</taxon>
        <taxon>Ascomycota</taxon>
        <taxon>Pezizomycotina</taxon>
        <taxon>Eurotiomycetes</taxon>
        <taxon>Eurotiomycetidae</taxon>
        <taxon>Onygenales</taxon>
        <taxon>Arthrodermataceae</taxon>
        <taxon>Trichophyton</taxon>
    </lineage>
</organism>
<dbReference type="Proteomes" id="UP000008866">
    <property type="component" value="Unassembled WGS sequence"/>
</dbReference>
<evidence type="ECO:0000313" key="2">
    <source>
        <dbReference type="EMBL" id="EFE35626.1"/>
    </source>
</evidence>